<dbReference type="Gene3D" id="2.40.420.20">
    <property type="match status" value="1"/>
</dbReference>
<evidence type="ECO:0000256" key="2">
    <source>
        <dbReference type="SAM" id="Coils"/>
    </source>
</evidence>
<keyword evidence="3" id="KW-0472">Membrane</keyword>
<sequence>MASYSWIQRLLIVPPLVLGGIVLFVAPSMKAEPPKTEQAIGTKVVRVIKIKPLAIQPSVIGYGYTRPAQEWQAQAEVEGRVIWVSDHFKNGAFVTKGESLLKLDDSAYQLAITKLNAELDVSKLKYQTIGVSYSIAEQDYKLQKEEYERSERLAKTGHLSQTEKDKAKRDLLNKQQLLQNLKNEQAITVAEQQVLNAELEIARRDLSHTEVKAPYDIRITATNIDVEEYVNKGQALLQSDGMDSVEVLAQYSIGKMRPLRRASQLQSFDNSLHSDLEATVTLTTGDRLIHWQGVVDRSGGFIDAQTQSQTLIVRIPEPYRQAQPGERPPLIRDTFVKVTLKAQQLENQLIVPINAINRGNVYVVKDNQLTIQPIDVDFTQGQIAVVKSGVSEGDMVVVSQLQPAVEGMKLKPQPDKTMMQWLSQQAAGGE</sequence>
<keyword evidence="2" id="KW-0175">Coiled coil</keyword>
<feature type="coiled-coil region" evidence="2">
    <location>
        <begin position="133"/>
        <end position="184"/>
    </location>
</feature>
<dbReference type="NCBIfam" id="TIGR01730">
    <property type="entry name" value="RND_mfp"/>
    <property type="match status" value="1"/>
</dbReference>
<proteinExistence type="inferred from homology"/>
<keyword evidence="3" id="KW-0812">Transmembrane</keyword>
<dbReference type="GO" id="GO:0015562">
    <property type="term" value="F:efflux transmembrane transporter activity"/>
    <property type="evidence" value="ECO:0007669"/>
    <property type="project" value="TreeGrafter"/>
</dbReference>
<dbReference type="AlphaFoldDB" id="A0A2J8I8L9"/>
<comment type="similarity">
    <text evidence="1">Belongs to the membrane fusion protein (MFP) (TC 8.A.1) family.</text>
</comment>
<organism evidence="4 5">
    <name type="scientific">Vibrio diazotrophicus</name>
    <dbReference type="NCBI Taxonomy" id="685"/>
    <lineage>
        <taxon>Bacteria</taxon>
        <taxon>Pseudomonadati</taxon>
        <taxon>Pseudomonadota</taxon>
        <taxon>Gammaproteobacteria</taxon>
        <taxon>Vibrionales</taxon>
        <taxon>Vibrionaceae</taxon>
        <taxon>Vibrio</taxon>
    </lineage>
</organism>
<dbReference type="RefSeq" id="WP_102965291.1">
    <property type="nucleotide sequence ID" value="NZ_POSK01000001.1"/>
</dbReference>
<dbReference type="Gene3D" id="1.10.287.470">
    <property type="entry name" value="Helix hairpin bin"/>
    <property type="match status" value="1"/>
</dbReference>
<dbReference type="Proteomes" id="UP000236449">
    <property type="component" value="Unassembled WGS sequence"/>
</dbReference>
<gene>
    <name evidence="4" type="ORF">C1N32_02485</name>
</gene>
<evidence type="ECO:0000313" key="5">
    <source>
        <dbReference type="Proteomes" id="UP000236449"/>
    </source>
</evidence>
<dbReference type="GO" id="GO:1990281">
    <property type="term" value="C:efflux pump complex"/>
    <property type="evidence" value="ECO:0007669"/>
    <property type="project" value="TreeGrafter"/>
</dbReference>
<reference evidence="4 5" key="1">
    <citation type="submission" date="2018-01" db="EMBL/GenBank/DDBJ databases">
        <title>Draft genome sequences of six Vibrio diazotrophicus strains isolated from deep-sea sediments of the Baltic Sea.</title>
        <authorList>
            <person name="Castillo D."/>
            <person name="Vandieken V."/>
            <person name="Chiang O."/>
            <person name="Middelboe M."/>
        </authorList>
    </citation>
    <scope>NUCLEOTIDE SEQUENCE [LARGE SCALE GENOMIC DNA]</scope>
    <source>
        <strain evidence="4 5">60.27F</strain>
    </source>
</reference>
<evidence type="ECO:0000256" key="1">
    <source>
        <dbReference type="ARBA" id="ARBA00009477"/>
    </source>
</evidence>
<dbReference type="InterPro" id="IPR006143">
    <property type="entry name" value="RND_pump_MFP"/>
</dbReference>
<comment type="caution">
    <text evidence="4">The sequence shown here is derived from an EMBL/GenBank/DDBJ whole genome shotgun (WGS) entry which is preliminary data.</text>
</comment>
<dbReference type="PANTHER" id="PTHR30469">
    <property type="entry name" value="MULTIDRUG RESISTANCE PROTEIN MDTA"/>
    <property type="match status" value="1"/>
</dbReference>
<dbReference type="EMBL" id="POSK01000001">
    <property type="protein sequence ID" value="PNI06887.1"/>
    <property type="molecule type" value="Genomic_DNA"/>
</dbReference>
<dbReference type="OrthoDB" id="5645220at2"/>
<dbReference type="PANTHER" id="PTHR30469:SF15">
    <property type="entry name" value="HLYD FAMILY OF SECRETION PROTEINS"/>
    <property type="match status" value="1"/>
</dbReference>
<name>A0A2J8I8L9_VIBDI</name>
<feature type="transmembrane region" description="Helical" evidence="3">
    <location>
        <begin position="6"/>
        <end position="26"/>
    </location>
</feature>
<evidence type="ECO:0000256" key="3">
    <source>
        <dbReference type="SAM" id="Phobius"/>
    </source>
</evidence>
<keyword evidence="3" id="KW-1133">Transmembrane helix</keyword>
<accession>A0A2J8I8L9</accession>
<dbReference type="SUPFAM" id="SSF111369">
    <property type="entry name" value="HlyD-like secretion proteins"/>
    <property type="match status" value="1"/>
</dbReference>
<evidence type="ECO:0000313" key="4">
    <source>
        <dbReference type="EMBL" id="PNI06887.1"/>
    </source>
</evidence>
<dbReference type="Gene3D" id="2.40.30.170">
    <property type="match status" value="1"/>
</dbReference>
<dbReference type="Gene3D" id="2.40.50.100">
    <property type="match status" value="1"/>
</dbReference>
<protein>
    <submittedName>
        <fullName evidence="4">MFP transporter</fullName>
    </submittedName>
</protein>